<dbReference type="AlphaFoldDB" id="A0A225VQL5"/>
<gene>
    <name evidence="2" type="ORF">PHMEG_00020451</name>
</gene>
<evidence type="ECO:0000313" key="3">
    <source>
        <dbReference type="Proteomes" id="UP000198211"/>
    </source>
</evidence>
<dbReference type="Pfam" id="PF13976">
    <property type="entry name" value="gag_pre-integrs"/>
    <property type="match status" value="1"/>
</dbReference>
<feature type="domain" description="GAG-pre-integrase" evidence="1">
    <location>
        <begin position="52"/>
        <end position="99"/>
    </location>
</feature>
<dbReference type="InterPro" id="IPR025724">
    <property type="entry name" value="GAG-pre-integrase_dom"/>
</dbReference>
<dbReference type="Proteomes" id="UP000198211">
    <property type="component" value="Unassembled WGS sequence"/>
</dbReference>
<proteinExistence type="predicted"/>
<evidence type="ECO:0000259" key="1">
    <source>
        <dbReference type="Pfam" id="PF13976"/>
    </source>
</evidence>
<dbReference type="OrthoDB" id="120229at2759"/>
<organism evidence="2 3">
    <name type="scientific">Phytophthora megakarya</name>
    <dbReference type="NCBI Taxonomy" id="4795"/>
    <lineage>
        <taxon>Eukaryota</taxon>
        <taxon>Sar</taxon>
        <taxon>Stramenopiles</taxon>
        <taxon>Oomycota</taxon>
        <taxon>Peronosporomycetes</taxon>
        <taxon>Peronosporales</taxon>
        <taxon>Peronosporaceae</taxon>
        <taxon>Phytophthora</taxon>
    </lineage>
</organism>
<dbReference type="EMBL" id="NBNE01003637">
    <property type="protein sequence ID" value="OWZ07188.1"/>
    <property type="molecule type" value="Genomic_DNA"/>
</dbReference>
<keyword evidence="3" id="KW-1185">Reference proteome</keyword>
<comment type="caution">
    <text evidence="2">The sequence shown here is derived from an EMBL/GenBank/DDBJ whole genome shotgun (WGS) entry which is preliminary data.</text>
</comment>
<reference evidence="3" key="1">
    <citation type="submission" date="2017-03" db="EMBL/GenBank/DDBJ databases">
        <title>Phytopthora megakarya and P. palmivora, two closely related causual agents of cacao black pod achieved similar genome size and gene model numbers by different mechanisms.</title>
        <authorList>
            <person name="Ali S."/>
            <person name="Shao J."/>
            <person name="Larry D.J."/>
            <person name="Kronmiller B."/>
            <person name="Shen D."/>
            <person name="Strem M.D."/>
            <person name="Melnick R.L."/>
            <person name="Guiltinan M.J."/>
            <person name="Tyler B.M."/>
            <person name="Meinhardt L.W."/>
            <person name="Bailey B.A."/>
        </authorList>
    </citation>
    <scope>NUCLEOTIDE SEQUENCE [LARGE SCALE GENOMIC DNA]</scope>
    <source>
        <strain evidence="3">zdho120</strain>
    </source>
</reference>
<accession>A0A225VQL5</accession>
<name>A0A225VQL5_9STRA</name>
<evidence type="ECO:0000313" key="2">
    <source>
        <dbReference type="EMBL" id="OWZ07188.1"/>
    </source>
</evidence>
<sequence>MNKLLNLDKLEQDGWEFTKLKGQNVAWLRKGSLLLKLMKSCGRYRLQTQVLPVHSVTAMAQTSSHDNKALMRWHTHFGHLNYGALQRMVREGDVDGMDLDGHVSALSERCWARVQSRMKRMSYKNVDTARSTRMYQKLMSDMCYVGASTCDGYFHFELVQDEASRYVWGFLLKRKE</sequence>
<protein>
    <recommendedName>
        <fullName evidence="1">GAG-pre-integrase domain-containing protein</fullName>
    </recommendedName>
</protein>